<dbReference type="SUPFAM" id="SSF64356">
    <property type="entry name" value="SNARE-like"/>
    <property type="match status" value="1"/>
</dbReference>
<feature type="domain" description="V-SNARE coiled-coil homology" evidence="11">
    <location>
        <begin position="129"/>
        <end position="189"/>
    </location>
</feature>
<keyword evidence="8" id="KW-0175">Coiled coil</keyword>
<feature type="transmembrane region" description="Helical" evidence="9">
    <location>
        <begin position="193"/>
        <end position="212"/>
    </location>
</feature>
<proteinExistence type="inferred from homology"/>
<dbReference type="GO" id="GO:0016192">
    <property type="term" value="P:vesicle-mediated transport"/>
    <property type="evidence" value="ECO:0007669"/>
    <property type="project" value="InterPro"/>
</dbReference>
<dbReference type="OMA" id="NTRQTCV"/>
<gene>
    <name evidence="12" type="ORF">BSAL_91005</name>
</gene>
<keyword evidence="6 9" id="KW-0472">Membrane</keyword>
<evidence type="ECO:0000313" key="13">
    <source>
        <dbReference type="Proteomes" id="UP000051952"/>
    </source>
</evidence>
<evidence type="ECO:0000313" key="12">
    <source>
        <dbReference type="EMBL" id="CUG85895.1"/>
    </source>
</evidence>
<dbReference type="Pfam" id="PF13774">
    <property type="entry name" value="Longin"/>
    <property type="match status" value="1"/>
</dbReference>
<dbReference type="PRINTS" id="PR00219">
    <property type="entry name" value="SYNAPTOBREVN"/>
</dbReference>
<evidence type="ECO:0000259" key="10">
    <source>
        <dbReference type="PROSITE" id="PS50859"/>
    </source>
</evidence>
<keyword evidence="2" id="KW-0813">Transport</keyword>
<evidence type="ECO:0000256" key="6">
    <source>
        <dbReference type="ARBA" id="ARBA00023136"/>
    </source>
</evidence>
<organism evidence="12 13">
    <name type="scientific">Bodo saltans</name>
    <name type="common">Flagellated protozoan</name>
    <dbReference type="NCBI Taxonomy" id="75058"/>
    <lineage>
        <taxon>Eukaryota</taxon>
        <taxon>Discoba</taxon>
        <taxon>Euglenozoa</taxon>
        <taxon>Kinetoplastea</taxon>
        <taxon>Metakinetoplastina</taxon>
        <taxon>Eubodonida</taxon>
        <taxon>Bodonidae</taxon>
        <taxon>Bodo</taxon>
    </lineage>
</organism>
<evidence type="ECO:0000256" key="1">
    <source>
        <dbReference type="ARBA" id="ARBA00008025"/>
    </source>
</evidence>
<dbReference type="EMBL" id="CYKH01001210">
    <property type="protein sequence ID" value="CUG85895.1"/>
    <property type="molecule type" value="Genomic_DNA"/>
</dbReference>
<dbReference type="SMART" id="SM01270">
    <property type="entry name" value="Longin"/>
    <property type="match status" value="1"/>
</dbReference>
<dbReference type="InterPro" id="IPR011012">
    <property type="entry name" value="Longin-like_dom_sf"/>
</dbReference>
<dbReference type="Gene3D" id="3.30.450.50">
    <property type="entry name" value="Longin domain"/>
    <property type="match status" value="1"/>
</dbReference>
<evidence type="ECO:0000256" key="5">
    <source>
        <dbReference type="ARBA" id="ARBA00022989"/>
    </source>
</evidence>
<dbReference type="CDD" id="cd15843">
    <property type="entry name" value="R-SNARE"/>
    <property type="match status" value="1"/>
</dbReference>
<accession>A0A0S4JCC4</accession>
<keyword evidence="3 9" id="KW-0812">Transmembrane</keyword>
<evidence type="ECO:0000256" key="4">
    <source>
        <dbReference type="ARBA" id="ARBA00022927"/>
    </source>
</evidence>
<evidence type="ECO:0000256" key="7">
    <source>
        <dbReference type="ARBA" id="ARBA00046280"/>
    </source>
</evidence>
<evidence type="ECO:0000256" key="2">
    <source>
        <dbReference type="ARBA" id="ARBA00022448"/>
    </source>
</evidence>
<evidence type="ECO:0000256" key="3">
    <source>
        <dbReference type="ARBA" id="ARBA00022692"/>
    </source>
</evidence>
<evidence type="ECO:0000259" key="11">
    <source>
        <dbReference type="PROSITE" id="PS50892"/>
    </source>
</evidence>
<keyword evidence="5 9" id="KW-1133">Transmembrane helix</keyword>
<sequence>MPIVASCVCYQKLVVADDKLTPALRTVVVKMLERIPRHDTRVSYQYENNAYHFQVENEILYLCISDKTYQSRTVYGFLSDVKDKFKEQFGGTASRYPQPTELTPKNCGKFTSTLASHTKLYNENPEADKIGRIKDQIDSVKQVMLENLDNLLERGERIDTICDKTEMLKEEAVGFHNNARTLKKKMWMKNVKIAIAGFLVLLLLALVISFIACGIDFHKCKSDPAPAPTPAPA</sequence>
<comment type="subcellular location">
    <subcellularLocation>
        <location evidence="7">Endomembrane system</location>
        <topology evidence="7">Single-pass type IV membrane protein</topology>
    </subcellularLocation>
</comment>
<dbReference type="SUPFAM" id="SSF58038">
    <property type="entry name" value="SNARE fusion complex"/>
    <property type="match status" value="1"/>
</dbReference>
<dbReference type="PANTHER" id="PTHR21136:SF168">
    <property type="entry name" value="VESICLE-ASSOCIATED MEMBRANE PROTEIN 9"/>
    <property type="match status" value="1"/>
</dbReference>
<dbReference type="InterPro" id="IPR051097">
    <property type="entry name" value="Synaptobrevin-like_transport"/>
</dbReference>
<dbReference type="InterPro" id="IPR001388">
    <property type="entry name" value="Synaptobrevin-like"/>
</dbReference>
<dbReference type="GO" id="GO:0015031">
    <property type="term" value="P:protein transport"/>
    <property type="evidence" value="ECO:0007669"/>
    <property type="project" value="UniProtKB-KW"/>
</dbReference>
<dbReference type="GO" id="GO:0016020">
    <property type="term" value="C:membrane"/>
    <property type="evidence" value="ECO:0007669"/>
    <property type="project" value="InterPro"/>
</dbReference>
<dbReference type="PANTHER" id="PTHR21136">
    <property type="entry name" value="SNARE PROTEINS"/>
    <property type="match status" value="1"/>
</dbReference>
<dbReference type="PROSITE" id="PS50892">
    <property type="entry name" value="V_SNARE"/>
    <property type="match status" value="1"/>
</dbReference>
<dbReference type="Proteomes" id="UP000051952">
    <property type="component" value="Unassembled WGS sequence"/>
</dbReference>
<dbReference type="Pfam" id="PF00957">
    <property type="entry name" value="Synaptobrevin"/>
    <property type="match status" value="1"/>
</dbReference>
<dbReference type="FunFam" id="1.20.5.110:FF:000004">
    <property type="entry name" value="Vesicle-associated membrane protein 7"/>
    <property type="match status" value="1"/>
</dbReference>
<name>A0A0S4JCC4_BODSA</name>
<keyword evidence="4" id="KW-0653">Protein transport</keyword>
<dbReference type="GO" id="GO:0012505">
    <property type="term" value="C:endomembrane system"/>
    <property type="evidence" value="ECO:0007669"/>
    <property type="project" value="UniProtKB-SubCell"/>
</dbReference>
<reference evidence="13" key="1">
    <citation type="submission" date="2015-09" db="EMBL/GenBank/DDBJ databases">
        <authorList>
            <consortium name="Pathogen Informatics"/>
        </authorList>
    </citation>
    <scope>NUCLEOTIDE SEQUENCE [LARGE SCALE GENOMIC DNA]</scope>
    <source>
        <strain evidence="13">Lake Konstanz</strain>
    </source>
</reference>
<dbReference type="PROSITE" id="PS50859">
    <property type="entry name" value="LONGIN"/>
    <property type="match status" value="1"/>
</dbReference>
<protein>
    <submittedName>
        <fullName evidence="12">Vesicle-associated membrane protein (Vamp), putative</fullName>
    </submittedName>
</protein>
<dbReference type="InterPro" id="IPR010908">
    <property type="entry name" value="Longin_dom"/>
</dbReference>
<feature type="domain" description="Longin" evidence="10">
    <location>
        <begin position="36"/>
        <end position="90"/>
    </location>
</feature>
<comment type="similarity">
    <text evidence="1">Belongs to the synaptobrevin family.</text>
</comment>
<dbReference type="GO" id="GO:0005737">
    <property type="term" value="C:cytoplasm"/>
    <property type="evidence" value="ECO:0007669"/>
    <property type="project" value="UniProtKB-ARBA"/>
</dbReference>
<dbReference type="AlphaFoldDB" id="A0A0S4JCC4"/>
<dbReference type="OrthoDB" id="248747at2759"/>
<keyword evidence="13" id="KW-1185">Reference proteome</keyword>
<dbReference type="InterPro" id="IPR042855">
    <property type="entry name" value="V_SNARE_CC"/>
</dbReference>
<dbReference type="CDD" id="cd14824">
    <property type="entry name" value="Longin"/>
    <property type="match status" value="1"/>
</dbReference>
<evidence type="ECO:0000256" key="9">
    <source>
        <dbReference type="SAM" id="Phobius"/>
    </source>
</evidence>
<dbReference type="Gene3D" id="1.20.5.110">
    <property type="match status" value="1"/>
</dbReference>
<evidence type="ECO:0000256" key="8">
    <source>
        <dbReference type="PROSITE-ProRule" id="PRU00290"/>
    </source>
</evidence>
<dbReference type="VEuPathDB" id="TriTrypDB:BSAL_91005"/>